<comment type="caution">
    <text evidence="7">The sequence shown here is derived from an EMBL/GenBank/DDBJ whole genome shotgun (WGS) entry which is preliminary data.</text>
</comment>
<evidence type="ECO:0000313" key="8">
    <source>
        <dbReference type="Proteomes" id="UP001296104"/>
    </source>
</evidence>
<feature type="region of interest" description="Disordered" evidence="6">
    <location>
        <begin position="221"/>
        <end position="242"/>
    </location>
</feature>
<evidence type="ECO:0000313" key="7">
    <source>
        <dbReference type="EMBL" id="CAK3810414.1"/>
    </source>
</evidence>
<keyword evidence="8" id="KW-1185">Reference proteome</keyword>
<dbReference type="SUPFAM" id="SSF55418">
    <property type="entry name" value="eIF4e-like"/>
    <property type="match status" value="1"/>
</dbReference>
<dbReference type="GO" id="GO:0006417">
    <property type="term" value="P:regulation of translation"/>
    <property type="evidence" value="ECO:0007669"/>
    <property type="project" value="UniProtKB-KW"/>
</dbReference>
<protein>
    <submittedName>
        <fullName evidence="7">Eukaryotic translation initiation factor 4E type 3-B</fullName>
    </submittedName>
</protein>
<sequence>MANPPRLQVSGLPALGAEEAAATTSPARGAEMLNFLQSRLNQKNRAPALVHSWDFWHDRQERSADSREGNYEDRLEPLAHISDVKQFWSVFNNFDISQLQLRDSVHLFHKGVKPVWEDPRNEKGGSWTFRVPKHQAADFWKEICMMAIGEQLQAAVEDPGRKTFRDDICGVSLGVRFNSMLVQIWNRDGAHQAGIERILQTISEGISEELKPRDGSYYYKKHSEHAGFGGDSVAQDSQSPAS</sequence>
<dbReference type="Proteomes" id="UP001296104">
    <property type="component" value="Unassembled WGS sequence"/>
</dbReference>
<evidence type="ECO:0000256" key="2">
    <source>
        <dbReference type="ARBA" id="ARBA00022845"/>
    </source>
</evidence>
<dbReference type="GO" id="GO:0016281">
    <property type="term" value="C:eukaryotic translation initiation factor 4F complex"/>
    <property type="evidence" value="ECO:0007669"/>
    <property type="project" value="TreeGrafter"/>
</dbReference>
<organism evidence="7 8">
    <name type="scientific">Lecanosticta acicola</name>
    <dbReference type="NCBI Taxonomy" id="111012"/>
    <lineage>
        <taxon>Eukaryota</taxon>
        <taxon>Fungi</taxon>
        <taxon>Dikarya</taxon>
        <taxon>Ascomycota</taxon>
        <taxon>Pezizomycotina</taxon>
        <taxon>Dothideomycetes</taxon>
        <taxon>Dothideomycetidae</taxon>
        <taxon>Mycosphaerellales</taxon>
        <taxon>Mycosphaerellaceae</taxon>
        <taxon>Lecanosticta</taxon>
    </lineage>
</organism>
<reference evidence="7" key="1">
    <citation type="submission" date="2023-11" db="EMBL/GenBank/DDBJ databases">
        <authorList>
            <person name="Alioto T."/>
            <person name="Alioto T."/>
            <person name="Gomez Garrido J."/>
        </authorList>
    </citation>
    <scope>NUCLEOTIDE SEQUENCE</scope>
</reference>
<dbReference type="AlphaFoldDB" id="A0AAI9E7H8"/>
<keyword evidence="1 5" id="KW-0396">Initiation factor</keyword>
<keyword evidence="4 5" id="KW-0648">Protein biosynthesis</keyword>
<keyword evidence="2" id="KW-0810">Translation regulation</keyword>
<evidence type="ECO:0000256" key="3">
    <source>
        <dbReference type="ARBA" id="ARBA00022884"/>
    </source>
</evidence>
<dbReference type="EMBL" id="CAVMBE010000003">
    <property type="protein sequence ID" value="CAK3810414.1"/>
    <property type="molecule type" value="Genomic_DNA"/>
</dbReference>
<dbReference type="Gene3D" id="3.30.760.10">
    <property type="entry name" value="RNA Cap, Translation Initiation Factor Eif4e"/>
    <property type="match status" value="1"/>
</dbReference>
<dbReference type="GO" id="GO:0003743">
    <property type="term" value="F:translation initiation factor activity"/>
    <property type="evidence" value="ECO:0007669"/>
    <property type="project" value="UniProtKB-KW"/>
</dbReference>
<keyword evidence="3 5" id="KW-0694">RNA-binding</keyword>
<dbReference type="PANTHER" id="PTHR11960">
    <property type="entry name" value="EUKARYOTIC TRANSLATION INITIATION FACTOR 4E RELATED"/>
    <property type="match status" value="1"/>
</dbReference>
<gene>
    <name evidence="7" type="ORF">LECACI_7A001012</name>
</gene>
<name>A0AAI9E7H8_9PEZI</name>
<evidence type="ECO:0000256" key="1">
    <source>
        <dbReference type="ARBA" id="ARBA00022540"/>
    </source>
</evidence>
<dbReference type="InterPro" id="IPR001040">
    <property type="entry name" value="TIF_eIF_4E"/>
</dbReference>
<comment type="similarity">
    <text evidence="5">Belongs to the eukaryotic initiation factor 4E family.</text>
</comment>
<evidence type="ECO:0000256" key="5">
    <source>
        <dbReference type="RuleBase" id="RU004374"/>
    </source>
</evidence>
<dbReference type="PANTHER" id="PTHR11960:SF66">
    <property type="entry name" value="EUKARYOTIC TRANSLATION INITIATION FACTOR 4E TYPE 3"/>
    <property type="match status" value="1"/>
</dbReference>
<dbReference type="Pfam" id="PF01652">
    <property type="entry name" value="IF4E"/>
    <property type="match status" value="1"/>
</dbReference>
<proteinExistence type="inferred from homology"/>
<dbReference type="GO" id="GO:0000340">
    <property type="term" value="F:RNA 7-methylguanosine cap binding"/>
    <property type="evidence" value="ECO:0007669"/>
    <property type="project" value="TreeGrafter"/>
</dbReference>
<dbReference type="InterPro" id="IPR023398">
    <property type="entry name" value="TIF_eIF4e-like"/>
</dbReference>
<evidence type="ECO:0000256" key="6">
    <source>
        <dbReference type="SAM" id="MobiDB-lite"/>
    </source>
</evidence>
<evidence type="ECO:0000256" key="4">
    <source>
        <dbReference type="ARBA" id="ARBA00022917"/>
    </source>
</evidence>
<accession>A0AAI9E7H8</accession>